<evidence type="ECO:0000313" key="7">
    <source>
        <dbReference type="Proteomes" id="UP000036700"/>
    </source>
</evidence>
<keyword evidence="7" id="KW-1185">Reference proteome</keyword>
<dbReference type="EMBL" id="CP011568">
    <property type="protein sequence ID" value="AKJ68825.1"/>
    <property type="molecule type" value="Genomic_DNA"/>
</dbReference>
<dbReference type="GO" id="GO:0005509">
    <property type="term" value="F:calcium ion binding"/>
    <property type="evidence" value="ECO:0007669"/>
    <property type="project" value="InterPro"/>
</dbReference>
<accession>A0A0G3EPB3</accession>
<dbReference type="STRING" id="445709.ABW99_11945"/>
<dbReference type="SUPFAM" id="SSF47473">
    <property type="entry name" value="EF-hand"/>
    <property type="match status" value="1"/>
</dbReference>
<keyword evidence="4" id="KW-0732">Signal</keyword>
<evidence type="ECO:0000256" key="1">
    <source>
        <dbReference type="ARBA" id="ARBA00022723"/>
    </source>
</evidence>
<dbReference type="PROSITE" id="PS50222">
    <property type="entry name" value="EF_HAND_2"/>
    <property type="match status" value="2"/>
</dbReference>
<dbReference type="PROSITE" id="PS00018">
    <property type="entry name" value="EF_HAND_1"/>
    <property type="match status" value="3"/>
</dbReference>
<dbReference type="AlphaFoldDB" id="A0A0G3EPB3"/>
<dbReference type="OrthoDB" id="5461251at2"/>
<dbReference type="InterPro" id="IPR002048">
    <property type="entry name" value="EF_hand_dom"/>
</dbReference>
<reference evidence="7" key="1">
    <citation type="submission" date="2015-06" db="EMBL/GenBank/DDBJ databases">
        <authorList>
            <person name="Lim Y.L."/>
            <person name="Ee R."/>
            <person name="Yong D."/>
            <person name="How K.Y."/>
            <person name="Yin W.F."/>
            <person name="Chan K.G."/>
        </authorList>
    </citation>
    <scope>NUCLEOTIDE SEQUENCE [LARGE SCALE GENOMIC DNA]</scope>
    <source>
        <strain evidence="7">DSM 25325</strain>
    </source>
</reference>
<gene>
    <name evidence="6" type="ORF">ABW99_11945</name>
</gene>
<dbReference type="KEGG" id="ptx:ABW99_11945"/>
<dbReference type="SMART" id="SM00054">
    <property type="entry name" value="EFh"/>
    <property type="match status" value="2"/>
</dbReference>
<feature type="signal peptide" evidence="4">
    <location>
        <begin position="1"/>
        <end position="26"/>
    </location>
</feature>
<keyword evidence="1" id="KW-0479">Metal-binding</keyword>
<dbReference type="Pfam" id="PF13499">
    <property type="entry name" value="EF-hand_7"/>
    <property type="match status" value="1"/>
</dbReference>
<organism evidence="6 7">
    <name type="scientific">Pandoraea thiooxydans</name>
    <dbReference type="NCBI Taxonomy" id="445709"/>
    <lineage>
        <taxon>Bacteria</taxon>
        <taxon>Pseudomonadati</taxon>
        <taxon>Pseudomonadota</taxon>
        <taxon>Betaproteobacteria</taxon>
        <taxon>Burkholderiales</taxon>
        <taxon>Burkholderiaceae</taxon>
        <taxon>Pandoraea</taxon>
    </lineage>
</organism>
<protein>
    <recommendedName>
        <fullName evidence="5">EF-hand domain-containing protein</fullName>
    </recommendedName>
</protein>
<dbReference type="PATRIC" id="fig|445709.3.peg.2543"/>
<dbReference type="PANTHER" id="PTHR10827">
    <property type="entry name" value="RETICULOCALBIN"/>
    <property type="match status" value="1"/>
</dbReference>
<evidence type="ECO:0000259" key="5">
    <source>
        <dbReference type="PROSITE" id="PS50222"/>
    </source>
</evidence>
<evidence type="ECO:0000313" key="6">
    <source>
        <dbReference type="EMBL" id="AKJ68825.1"/>
    </source>
</evidence>
<dbReference type="InterPro" id="IPR018247">
    <property type="entry name" value="EF_Hand_1_Ca_BS"/>
</dbReference>
<feature type="region of interest" description="Disordered" evidence="3">
    <location>
        <begin position="28"/>
        <end position="48"/>
    </location>
</feature>
<evidence type="ECO:0000256" key="4">
    <source>
        <dbReference type="SAM" id="SignalP"/>
    </source>
</evidence>
<evidence type="ECO:0000256" key="2">
    <source>
        <dbReference type="ARBA" id="ARBA00022737"/>
    </source>
</evidence>
<dbReference type="Proteomes" id="UP000036700">
    <property type="component" value="Chromosome"/>
</dbReference>
<dbReference type="PANTHER" id="PTHR10827:SF98">
    <property type="entry name" value="45 KDA CALCIUM-BINDING PROTEIN"/>
    <property type="match status" value="1"/>
</dbReference>
<proteinExistence type="predicted"/>
<name>A0A0G3EPB3_9BURK</name>
<dbReference type="InterPro" id="IPR011992">
    <property type="entry name" value="EF-hand-dom_pair"/>
</dbReference>
<dbReference type="Gene3D" id="1.10.238.10">
    <property type="entry name" value="EF-hand"/>
    <property type="match status" value="2"/>
</dbReference>
<feature type="domain" description="EF-hand" evidence="5">
    <location>
        <begin position="126"/>
        <end position="152"/>
    </location>
</feature>
<feature type="domain" description="EF-hand" evidence="5">
    <location>
        <begin position="60"/>
        <end position="90"/>
    </location>
</feature>
<sequence length="163" mass="18181">MKKSLVGAFIATSATFLGLASPVSFAQTGMPQPPAAQQPASPAPDFNDARDQHTALKWYLQRTFDAVDTNHDGVIDRKEWAAFQEKNLARRRAAFERHFKADDKNGDGTLSRAEVQASEPWLAPHFDQADLNHDGQLSQEEVRAYIRRLRHAAYALDNPPSKP</sequence>
<evidence type="ECO:0000256" key="3">
    <source>
        <dbReference type="SAM" id="MobiDB-lite"/>
    </source>
</evidence>
<keyword evidence="2" id="KW-0677">Repeat</keyword>
<feature type="chain" id="PRO_5002553632" description="EF-hand domain-containing protein" evidence="4">
    <location>
        <begin position="27"/>
        <end position="163"/>
    </location>
</feature>
<dbReference type="Pfam" id="PF13202">
    <property type="entry name" value="EF-hand_5"/>
    <property type="match status" value="1"/>
</dbReference>
<dbReference type="RefSeq" id="WP_047214712.1">
    <property type="nucleotide sequence ID" value="NZ_CP011568.3"/>
</dbReference>